<reference evidence="4 5" key="1">
    <citation type="submission" date="2019-12" db="EMBL/GenBank/DDBJ databases">
        <title>WGS of CPCC 203550 I12A-02606.</title>
        <authorList>
            <person name="Jiang Z."/>
        </authorList>
    </citation>
    <scope>NUCLEOTIDE SEQUENCE [LARGE SCALE GENOMIC DNA]</scope>
    <source>
        <strain evidence="4 5">I12A-02606</strain>
    </source>
</reference>
<dbReference type="RefSeq" id="WP_163477218.1">
    <property type="nucleotide sequence ID" value="NZ_JAAGWE010000022.1"/>
</dbReference>
<organism evidence="4 5">
    <name type="scientific">Geodermatophilus normandii</name>
    <dbReference type="NCBI Taxonomy" id="1137989"/>
    <lineage>
        <taxon>Bacteria</taxon>
        <taxon>Bacillati</taxon>
        <taxon>Actinomycetota</taxon>
        <taxon>Actinomycetes</taxon>
        <taxon>Geodermatophilales</taxon>
        <taxon>Geodermatophilaceae</taxon>
        <taxon>Geodermatophilus</taxon>
    </lineage>
</organism>
<comment type="caution">
    <text evidence="4">The sequence shown here is derived from an EMBL/GenBank/DDBJ whole genome shotgun (WGS) entry which is preliminary data.</text>
</comment>
<dbReference type="InterPro" id="IPR000917">
    <property type="entry name" value="Sulfatase_N"/>
</dbReference>
<dbReference type="Proteomes" id="UP000471126">
    <property type="component" value="Unassembled WGS sequence"/>
</dbReference>
<comment type="similarity">
    <text evidence="1">Belongs to the sulfatase family.</text>
</comment>
<evidence type="ECO:0000256" key="1">
    <source>
        <dbReference type="ARBA" id="ARBA00008779"/>
    </source>
</evidence>
<evidence type="ECO:0000256" key="2">
    <source>
        <dbReference type="ARBA" id="ARBA00022801"/>
    </source>
</evidence>
<dbReference type="InterPro" id="IPR006311">
    <property type="entry name" value="TAT_signal"/>
</dbReference>
<evidence type="ECO:0000259" key="3">
    <source>
        <dbReference type="Pfam" id="PF00884"/>
    </source>
</evidence>
<name>A0A6P0GIE3_9ACTN</name>
<accession>A0A6P0GIE3</accession>
<dbReference type="GO" id="GO:0004065">
    <property type="term" value="F:arylsulfatase activity"/>
    <property type="evidence" value="ECO:0007669"/>
    <property type="project" value="TreeGrafter"/>
</dbReference>
<dbReference type="Gene3D" id="3.30.1120.10">
    <property type="match status" value="1"/>
</dbReference>
<keyword evidence="2 4" id="KW-0378">Hydrolase</keyword>
<dbReference type="PANTHER" id="PTHR42693">
    <property type="entry name" value="ARYLSULFATASE FAMILY MEMBER"/>
    <property type="match status" value="1"/>
</dbReference>
<dbReference type="AlphaFoldDB" id="A0A6P0GIE3"/>
<dbReference type="Pfam" id="PF00884">
    <property type="entry name" value="Sulfatase"/>
    <property type="match status" value="1"/>
</dbReference>
<dbReference type="PANTHER" id="PTHR42693:SF53">
    <property type="entry name" value="ENDO-4-O-SULFATASE"/>
    <property type="match status" value="1"/>
</dbReference>
<gene>
    <name evidence="4" type="ORF">GCU54_13820</name>
</gene>
<proteinExistence type="inferred from homology"/>
<dbReference type="InterPro" id="IPR050738">
    <property type="entry name" value="Sulfatase"/>
</dbReference>
<dbReference type="SUPFAM" id="SSF53649">
    <property type="entry name" value="Alkaline phosphatase-like"/>
    <property type="match status" value="1"/>
</dbReference>
<evidence type="ECO:0000313" key="5">
    <source>
        <dbReference type="Proteomes" id="UP000471126"/>
    </source>
</evidence>
<dbReference type="PROSITE" id="PS51318">
    <property type="entry name" value="TAT"/>
    <property type="match status" value="1"/>
</dbReference>
<feature type="domain" description="Sulfatase N-terminal" evidence="3">
    <location>
        <begin position="58"/>
        <end position="382"/>
    </location>
</feature>
<dbReference type="InterPro" id="IPR017850">
    <property type="entry name" value="Alkaline_phosphatase_core_sf"/>
</dbReference>
<dbReference type="EMBL" id="JAAGWE010000022">
    <property type="protein sequence ID" value="NEM07085.1"/>
    <property type="molecule type" value="Genomic_DNA"/>
</dbReference>
<protein>
    <submittedName>
        <fullName evidence="4">Sulfatase-like hydrolase/transferase</fullName>
    </submittedName>
</protein>
<evidence type="ECO:0000313" key="4">
    <source>
        <dbReference type="EMBL" id="NEM07085.1"/>
    </source>
</evidence>
<sequence>MHEDPSTHGSDVRPGGLSRRAFVGLAGATAAGAVAATAGTAAAQEQAFTPAAHPGEQPNILIIIADDLGWADLSSYGAPHISTPNLDRLARQGVRFTDGYAGSSTCSPTRISLYTGRYPGRLYAGLSEPIAGPDALDPLRGIPPEHPTLASLLRGVGYATVMYGKWHCGSLPNFSPLKSGWDEWLGNFAGGVDYFSKVNNAGRYDLYENDVPHQDLRYYTHILTERAIEYVHRGHEKPWLMNLNYTTPHWPWEGPGDQAVSDELSARARSGDARALFHYDGGSVAKYVEMVQDMDASIGEVLRALRDTGQDRNTIVLFKSDNGGERFSYQWPLRGGKVDALEGGIRIPTILRWPAGVSARQVCDVPVVSMDWNPTLLAAAGAAPDPAYPMDGRDLSDYLWGSGQPPEGDLFWRVVDQGALRRGQWKYWVSHDVDRNVREEALFDLSVDQREEANLARKQPALLAELRDAWNRIEETLLDYPPGAVRSS</sequence>
<dbReference type="GO" id="GO:0016740">
    <property type="term" value="F:transferase activity"/>
    <property type="evidence" value="ECO:0007669"/>
    <property type="project" value="UniProtKB-KW"/>
</dbReference>
<keyword evidence="4" id="KW-0808">Transferase</keyword>
<dbReference type="Gene3D" id="3.40.720.10">
    <property type="entry name" value="Alkaline Phosphatase, subunit A"/>
    <property type="match status" value="1"/>
</dbReference>